<reference evidence="1" key="1">
    <citation type="journal article" date="2014" name="Front. Microbiol.">
        <title>High frequency of phylogenetically diverse reductive dehalogenase-homologous genes in deep subseafloor sedimentary metagenomes.</title>
        <authorList>
            <person name="Kawai M."/>
            <person name="Futagami T."/>
            <person name="Toyoda A."/>
            <person name="Takaki Y."/>
            <person name="Nishi S."/>
            <person name="Hori S."/>
            <person name="Arai W."/>
            <person name="Tsubouchi T."/>
            <person name="Morono Y."/>
            <person name="Uchiyama I."/>
            <person name="Ito T."/>
            <person name="Fujiyama A."/>
            <person name="Inagaki F."/>
            <person name="Takami H."/>
        </authorList>
    </citation>
    <scope>NUCLEOTIDE SEQUENCE</scope>
    <source>
        <strain evidence="1">Expedition CK06-06</strain>
    </source>
</reference>
<sequence>MKNILKFSGQPKFENPSLIVGWKDDTGKLSPKVIEYLNKKIKSKSFCEIEPVSFFSLGGVAIENNIAQFPESKLYCSERNDLVIFKGSEPRFERYRFLNAILDVAEHYCKVKELFTISSTVAPIAHTGSRRILTIFNQQELQKKLQGYGLEDMNWEGPPAISSYLLWIAERRGIPGVSLWPEIPFYLAAGEDFQAIKLTLSFLDKRFNLALDLRELDERIRDQNIKIDQLREEDSEINRYIGMLESELSLNGEEQMELTKKVTELLEKRE</sequence>
<protein>
    <recommendedName>
        <fullName evidence="2">PAC2 family protein</fullName>
    </recommendedName>
</protein>
<name>X0TRM8_9ZZZZ</name>
<dbReference type="PANTHER" id="PTHR35610:SF3">
    <property type="entry name" value="PROTEASOME ASSEMBLY CHAPERONE FAMILY PROTEIN"/>
    <property type="match status" value="1"/>
</dbReference>
<comment type="caution">
    <text evidence="1">The sequence shown here is derived from an EMBL/GenBank/DDBJ whole genome shotgun (WGS) entry which is preliminary data.</text>
</comment>
<dbReference type="InterPro" id="IPR038389">
    <property type="entry name" value="PSMG2_sf"/>
</dbReference>
<gene>
    <name evidence="1" type="ORF">S01H1_16085</name>
</gene>
<proteinExistence type="predicted"/>
<dbReference type="AlphaFoldDB" id="X0TRM8"/>
<evidence type="ECO:0000313" key="1">
    <source>
        <dbReference type="EMBL" id="GAF78790.1"/>
    </source>
</evidence>
<dbReference type="PANTHER" id="PTHR35610">
    <property type="entry name" value="3-ISOPROPYLMALATE DEHYDRATASE-RELATED"/>
    <property type="match status" value="1"/>
</dbReference>
<dbReference type="SUPFAM" id="SSF159659">
    <property type="entry name" value="Cgl1923-like"/>
    <property type="match status" value="1"/>
</dbReference>
<organism evidence="1">
    <name type="scientific">marine sediment metagenome</name>
    <dbReference type="NCBI Taxonomy" id="412755"/>
    <lineage>
        <taxon>unclassified sequences</taxon>
        <taxon>metagenomes</taxon>
        <taxon>ecological metagenomes</taxon>
    </lineage>
</organism>
<accession>X0TRM8</accession>
<dbReference type="EMBL" id="BARS01008438">
    <property type="protein sequence ID" value="GAF78790.1"/>
    <property type="molecule type" value="Genomic_DNA"/>
</dbReference>
<dbReference type="InterPro" id="IPR019151">
    <property type="entry name" value="Proteasome_assmbl_chaperone_2"/>
</dbReference>
<dbReference type="Gene3D" id="3.40.50.10900">
    <property type="entry name" value="PAC-like subunit"/>
    <property type="match status" value="1"/>
</dbReference>
<evidence type="ECO:0008006" key="2">
    <source>
        <dbReference type="Google" id="ProtNLM"/>
    </source>
</evidence>
<dbReference type="Pfam" id="PF09754">
    <property type="entry name" value="PAC2"/>
    <property type="match status" value="1"/>
</dbReference>